<keyword evidence="3" id="KW-1185">Reference proteome</keyword>
<gene>
    <name evidence="4" type="primary">LOC111084780</name>
</gene>
<dbReference type="PROSITE" id="PS51406">
    <property type="entry name" value="FIBRINOGEN_C_2"/>
    <property type="match status" value="1"/>
</dbReference>
<feature type="domain" description="Fibrinogen C-terminal" evidence="2">
    <location>
        <begin position="83"/>
        <end position="138"/>
    </location>
</feature>
<dbReference type="InterPro" id="IPR002181">
    <property type="entry name" value="Fibrinogen_a/b/g_C_dom"/>
</dbReference>
<keyword evidence="1" id="KW-0732">Signal</keyword>
<evidence type="ECO:0000313" key="4">
    <source>
        <dbReference type="RefSeq" id="XP_022237039.1"/>
    </source>
</evidence>
<proteinExistence type="predicted"/>
<dbReference type="SUPFAM" id="SSF56496">
    <property type="entry name" value="Fibrinogen C-terminal domain-like"/>
    <property type="match status" value="1"/>
</dbReference>
<feature type="signal peptide" evidence="1">
    <location>
        <begin position="1"/>
        <end position="19"/>
    </location>
</feature>
<sequence length="138" mass="15460">MYYIVQLLCILSLFFLTQANVHHHTACSTVGSLEEIIDSLSSTVEELTDLAKQRITALEGPICSKHDVYHFIAPTCTNATQIRYRTSLPIDCAAIYHQVNQTNGIFKIWPHFLNRPISVYCDMETAGGGWTVGDPEEV</sequence>
<dbReference type="GeneID" id="111084780"/>
<feature type="chain" id="PRO_5045586047" evidence="1">
    <location>
        <begin position="20"/>
        <end position="138"/>
    </location>
</feature>
<reference evidence="4" key="1">
    <citation type="submission" date="2025-08" db="UniProtKB">
        <authorList>
            <consortium name="RefSeq"/>
        </authorList>
    </citation>
    <scope>IDENTIFICATION</scope>
    <source>
        <tissue evidence="4">Muscle</tissue>
    </source>
</reference>
<organism evidence="3 4">
    <name type="scientific">Limulus polyphemus</name>
    <name type="common">Atlantic horseshoe crab</name>
    <dbReference type="NCBI Taxonomy" id="6850"/>
    <lineage>
        <taxon>Eukaryota</taxon>
        <taxon>Metazoa</taxon>
        <taxon>Ecdysozoa</taxon>
        <taxon>Arthropoda</taxon>
        <taxon>Chelicerata</taxon>
        <taxon>Merostomata</taxon>
        <taxon>Xiphosura</taxon>
        <taxon>Limulidae</taxon>
        <taxon>Limulus</taxon>
    </lineage>
</organism>
<evidence type="ECO:0000259" key="2">
    <source>
        <dbReference type="PROSITE" id="PS51406"/>
    </source>
</evidence>
<dbReference type="InterPro" id="IPR014716">
    <property type="entry name" value="Fibrinogen_a/b/g_C_1"/>
</dbReference>
<dbReference type="Gene3D" id="3.90.215.10">
    <property type="entry name" value="Gamma Fibrinogen, chain A, domain 1"/>
    <property type="match status" value="1"/>
</dbReference>
<accession>A0ABM1S084</accession>
<name>A0ABM1S084_LIMPO</name>
<dbReference type="NCBIfam" id="NF040941">
    <property type="entry name" value="GGGWT_bact"/>
    <property type="match status" value="1"/>
</dbReference>
<dbReference type="RefSeq" id="XP_022237039.1">
    <property type="nucleotide sequence ID" value="XM_022381331.1"/>
</dbReference>
<dbReference type="InterPro" id="IPR036056">
    <property type="entry name" value="Fibrinogen-like_C"/>
</dbReference>
<protein>
    <submittedName>
        <fullName evidence="4">Techylectin-5B-like</fullName>
    </submittedName>
</protein>
<dbReference type="Proteomes" id="UP000694941">
    <property type="component" value="Unplaced"/>
</dbReference>
<evidence type="ECO:0000256" key="1">
    <source>
        <dbReference type="SAM" id="SignalP"/>
    </source>
</evidence>
<dbReference type="Pfam" id="PF00147">
    <property type="entry name" value="Fibrinogen_C"/>
    <property type="match status" value="1"/>
</dbReference>
<evidence type="ECO:0000313" key="3">
    <source>
        <dbReference type="Proteomes" id="UP000694941"/>
    </source>
</evidence>